<feature type="compositionally biased region" description="Polar residues" evidence="1">
    <location>
        <begin position="92"/>
        <end position="103"/>
    </location>
</feature>
<keyword evidence="3" id="KW-1185">Reference proteome</keyword>
<feature type="compositionally biased region" description="Polar residues" evidence="1">
    <location>
        <begin position="446"/>
        <end position="463"/>
    </location>
</feature>
<gene>
    <name evidence="2" type="ORF">CROQUDRAFT_39882</name>
</gene>
<feature type="region of interest" description="Disordered" evidence="1">
    <location>
        <begin position="195"/>
        <end position="222"/>
    </location>
</feature>
<feature type="region of interest" description="Disordered" evidence="1">
    <location>
        <begin position="482"/>
        <end position="508"/>
    </location>
</feature>
<evidence type="ECO:0000256" key="1">
    <source>
        <dbReference type="SAM" id="MobiDB-lite"/>
    </source>
</evidence>
<feature type="compositionally biased region" description="Basic and acidic residues" evidence="1">
    <location>
        <begin position="51"/>
        <end position="68"/>
    </location>
</feature>
<sequence>MDNGDDDCFDDDDDDAFYNNAAVLAQLDQVESQFTNSQLVPTPQPPPSKRLKFDHQTSRSLDTRHDQDPMDYDGPAVYVDESGRYHNYKSPEPSQRQGVSSVTDRGPFKSPVPGRPQPIPPAVRASAVAGKSTHPSSRPIRLQAEPVSETRNLSLGIQAQRNATVTNPAHPAQAAASTHLRERPIMQQERQPNLEPRWGSVPKADQISARRPSRKSIDNNPIPLAKSNEVIYNQHMSLGSAQNDAVVDLNSTSKVPPGARATVKPLFRPIDTQDPTPAPTEFEQRLHELHMSKESELERMRAEMEAVKQSLKEANLERTRLRGEVSIVRSTLSSHQSSSLQQIQTLRQNEQMIKARAEAAEKELERVQREKETTQIFKGLEASARKPPSSARRHQASQLSQTQMPPPSLPFKGKQTPQRKDQGPSFRGFKKAFDVSDFPVPESQRARSSSQRNKTTASLSTQVDPFVDATQAFDAPQDVTVEQSTQLLPSQTGPLEPTDQSSGRKSTDISQQIAANMLHSFIIDVNPNPTMSQPDLMVALQFILQSEFKDAAHQATFNRLSLDLFNSLGQSMSSECVNSKDEDDQLIKLVAGIGGIVLELTQLFYHTRLVSLFIKLRL</sequence>
<dbReference type="Proteomes" id="UP000886653">
    <property type="component" value="Unassembled WGS sequence"/>
</dbReference>
<dbReference type="EMBL" id="MU167228">
    <property type="protein sequence ID" value="KAG0149393.1"/>
    <property type="molecule type" value="Genomic_DNA"/>
</dbReference>
<feature type="region of interest" description="Disordered" evidence="1">
    <location>
        <begin position="34"/>
        <end position="138"/>
    </location>
</feature>
<comment type="caution">
    <text evidence="2">The sequence shown here is derived from an EMBL/GenBank/DDBJ whole genome shotgun (WGS) entry which is preliminary data.</text>
</comment>
<feature type="region of interest" description="Disordered" evidence="1">
    <location>
        <begin position="365"/>
        <end position="463"/>
    </location>
</feature>
<dbReference type="OrthoDB" id="2505913at2759"/>
<evidence type="ECO:0000313" key="2">
    <source>
        <dbReference type="EMBL" id="KAG0149393.1"/>
    </source>
</evidence>
<protein>
    <submittedName>
        <fullName evidence="2">Uncharacterized protein</fullName>
    </submittedName>
</protein>
<evidence type="ECO:0000313" key="3">
    <source>
        <dbReference type="Proteomes" id="UP000886653"/>
    </source>
</evidence>
<organism evidence="2 3">
    <name type="scientific">Cronartium quercuum f. sp. fusiforme G11</name>
    <dbReference type="NCBI Taxonomy" id="708437"/>
    <lineage>
        <taxon>Eukaryota</taxon>
        <taxon>Fungi</taxon>
        <taxon>Dikarya</taxon>
        <taxon>Basidiomycota</taxon>
        <taxon>Pucciniomycotina</taxon>
        <taxon>Pucciniomycetes</taxon>
        <taxon>Pucciniales</taxon>
        <taxon>Coleosporiaceae</taxon>
        <taxon>Cronartium</taxon>
    </lineage>
</organism>
<name>A0A9P6TG45_9BASI</name>
<accession>A0A9P6TG45</accession>
<proteinExistence type="predicted"/>
<dbReference type="AlphaFoldDB" id="A0A9P6TG45"/>
<reference evidence="2" key="1">
    <citation type="submission" date="2013-11" db="EMBL/GenBank/DDBJ databases">
        <title>Genome sequence of the fusiform rust pathogen reveals effectors for host alternation and coevolution with pine.</title>
        <authorList>
            <consortium name="DOE Joint Genome Institute"/>
            <person name="Smith K."/>
            <person name="Pendleton A."/>
            <person name="Kubisiak T."/>
            <person name="Anderson C."/>
            <person name="Salamov A."/>
            <person name="Aerts A."/>
            <person name="Riley R."/>
            <person name="Clum A."/>
            <person name="Lindquist E."/>
            <person name="Ence D."/>
            <person name="Campbell M."/>
            <person name="Kronenberg Z."/>
            <person name="Feau N."/>
            <person name="Dhillon B."/>
            <person name="Hamelin R."/>
            <person name="Burleigh J."/>
            <person name="Smith J."/>
            <person name="Yandell M."/>
            <person name="Nelson C."/>
            <person name="Grigoriev I."/>
            <person name="Davis J."/>
        </authorList>
    </citation>
    <scope>NUCLEOTIDE SEQUENCE</scope>
    <source>
        <strain evidence="2">G11</strain>
    </source>
</reference>